<organism evidence="2 3">
    <name type="scientific">Puccinia graminis f. sp. tritici</name>
    <dbReference type="NCBI Taxonomy" id="56615"/>
    <lineage>
        <taxon>Eukaryota</taxon>
        <taxon>Fungi</taxon>
        <taxon>Dikarya</taxon>
        <taxon>Basidiomycota</taxon>
        <taxon>Pucciniomycotina</taxon>
        <taxon>Pucciniomycetes</taxon>
        <taxon>Pucciniales</taxon>
        <taxon>Pucciniaceae</taxon>
        <taxon>Puccinia</taxon>
    </lineage>
</organism>
<keyword evidence="1" id="KW-0732">Signal</keyword>
<evidence type="ECO:0000313" key="2">
    <source>
        <dbReference type="EMBL" id="KAA1113892.1"/>
    </source>
</evidence>
<evidence type="ECO:0008006" key="4">
    <source>
        <dbReference type="Google" id="ProtNLM"/>
    </source>
</evidence>
<feature type="signal peptide" evidence="1">
    <location>
        <begin position="1"/>
        <end position="22"/>
    </location>
</feature>
<name>A0A5B0QL83_PUCGR</name>
<dbReference type="AlphaFoldDB" id="A0A5B0QL83"/>
<reference evidence="2 3" key="1">
    <citation type="submission" date="2019-05" db="EMBL/GenBank/DDBJ databases">
        <title>Emergence of the Ug99 lineage of the wheat stem rust pathogen through somatic hybridization.</title>
        <authorList>
            <person name="Li F."/>
            <person name="Upadhyaya N.M."/>
            <person name="Sperschneider J."/>
            <person name="Matny O."/>
            <person name="Nguyen-Phuc H."/>
            <person name="Mago R."/>
            <person name="Raley C."/>
            <person name="Miller M.E."/>
            <person name="Silverstein K.A.T."/>
            <person name="Henningsen E."/>
            <person name="Hirsch C.D."/>
            <person name="Visser B."/>
            <person name="Pretorius Z.A."/>
            <person name="Steffenson B.J."/>
            <person name="Schwessinger B."/>
            <person name="Dodds P.N."/>
            <person name="Figueroa M."/>
        </authorList>
    </citation>
    <scope>NUCLEOTIDE SEQUENCE [LARGE SCALE GENOMIC DNA]</scope>
    <source>
        <strain evidence="2 3">Ug99</strain>
    </source>
</reference>
<dbReference type="EMBL" id="VDEP01000274">
    <property type="protein sequence ID" value="KAA1113892.1"/>
    <property type="molecule type" value="Genomic_DNA"/>
</dbReference>
<evidence type="ECO:0000313" key="3">
    <source>
        <dbReference type="Proteomes" id="UP000325313"/>
    </source>
</evidence>
<dbReference type="Proteomes" id="UP000325313">
    <property type="component" value="Unassembled WGS sequence"/>
</dbReference>
<protein>
    <recommendedName>
        <fullName evidence="4">Secreted protein</fullName>
    </recommendedName>
</protein>
<sequence>MCWPSTLLDGILSLYAAVVVWSATCSVGKPTQTSYVNSGVCARTEARRLIFCQPCEPICNLPSETKIRATAV</sequence>
<feature type="chain" id="PRO_5023026715" description="Secreted protein" evidence="1">
    <location>
        <begin position="23"/>
        <end position="72"/>
    </location>
</feature>
<accession>A0A5B0QL83</accession>
<comment type="caution">
    <text evidence="2">The sequence shown here is derived from an EMBL/GenBank/DDBJ whole genome shotgun (WGS) entry which is preliminary data.</text>
</comment>
<proteinExistence type="predicted"/>
<gene>
    <name evidence="2" type="ORF">PGTUg99_012194</name>
</gene>
<evidence type="ECO:0000256" key="1">
    <source>
        <dbReference type="SAM" id="SignalP"/>
    </source>
</evidence>